<dbReference type="PANTHER" id="PTHR34580">
    <property type="match status" value="1"/>
</dbReference>
<feature type="domain" description="HTH deoR-type" evidence="3">
    <location>
        <begin position="2"/>
        <end position="57"/>
    </location>
</feature>
<protein>
    <submittedName>
        <fullName evidence="4">YafY family transcriptional regulator</fullName>
    </submittedName>
</protein>
<dbReference type="EMBL" id="JANIPJ010000006">
    <property type="protein sequence ID" value="MCR2804253.1"/>
    <property type="molecule type" value="Genomic_DNA"/>
</dbReference>
<organism evidence="4 5">
    <name type="scientific">Paenibacillus soyae</name>
    <dbReference type="NCBI Taxonomy" id="2969249"/>
    <lineage>
        <taxon>Bacteria</taxon>
        <taxon>Bacillati</taxon>
        <taxon>Bacillota</taxon>
        <taxon>Bacilli</taxon>
        <taxon>Bacillales</taxon>
        <taxon>Paenibacillaceae</taxon>
        <taxon>Paenibacillus</taxon>
    </lineage>
</organism>
<dbReference type="PANTHER" id="PTHR34580:SF1">
    <property type="entry name" value="PROTEIN PAFC"/>
    <property type="match status" value="1"/>
</dbReference>
<keyword evidence="1" id="KW-0805">Transcription regulation</keyword>
<dbReference type="InterPro" id="IPR057727">
    <property type="entry name" value="WCX_dom"/>
</dbReference>
<dbReference type="AlphaFoldDB" id="A0A9X2MLK7"/>
<dbReference type="InterPro" id="IPR026881">
    <property type="entry name" value="WYL_dom"/>
</dbReference>
<dbReference type="GO" id="GO:0003700">
    <property type="term" value="F:DNA-binding transcription factor activity"/>
    <property type="evidence" value="ECO:0007669"/>
    <property type="project" value="InterPro"/>
</dbReference>
<evidence type="ECO:0000256" key="2">
    <source>
        <dbReference type="ARBA" id="ARBA00023163"/>
    </source>
</evidence>
<dbReference type="PIRSF" id="PIRSF016838">
    <property type="entry name" value="PafC"/>
    <property type="match status" value="1"/>
</dbReference>
<reference evidence="4" key="1">
    <citation type="submission" date="2022-08" db="EMBL/GenBank/DDBJ databases">
        <title>The genomic sequence of strain Paenibacillus sp. SCIV0701.</title>
        <authorList>
            <person name="Zhao H."/>
        </authorList>
    </citation>
    <scope>NUCLEOTIDE SEQUENCE</scope>
    <source>
        <strain evidence="4">SCIV0701</strain>
    </source>
</reference>
<comment type="caution">
    <text evidence="4">The sequence shown here is derived from an EMBL/GenBank/DDBJ whole genome shotgun (WGS) entry which is preliminary data.</text>
</comment>
<evidence type="ECO:0000256" key="1">
    <source>
        <dbReference type="ARBA" id="ARBA00023015"/>
    </source>
</evidence>
<dbReference type="PROSITE" id="PS51000">
    <property type="entry name" value="HTH_DEOR_2"/>
    <property type="match status" value="1"/>
</dbReference>
<name>A0A9X2MLK7_9BACL</name>
<proteinExistence type="predicted"/>
<dbReference type="PROSITE" id="PS52050">
    <property type="entry name" value="WYL"/>
    <property type="match status" value="1"/>
</dbReference>
<dbReference type="InterPro" id="IPR001034">
    <property type="entry name" value="DeoR_HTH"/>
</dbReference>
<dbReference type="SUPFAM" id="SSF46785">
    <property type="entry name" value="Winged helix' DNA-binding domain"/>
    <property type="match status" value="1"/>
</dbReference>
<dbReference type="Proteomes" id="UP001141950">
    <property type="component" value="Unassembled WGS sequence"/>
</dbReference>
<dbReference type="Gene3D" id="1.10.10.10">
    <property type="entry name" value="Winged helix-like DNA-binding domain superfamily/Winged helix DNA-binding domain"/>
    <property type="match status" value="1"/>
</dbReference>
<keyword evidence="5" id="KW-1185">Reference proteome</keyword>
<evidence type="ECO:0000313" key="4">
    <source>
        <dbReference type="EMBL" id="MCR2804253.1"/>
    </source>
</evidence>
<dbReference type="InterPro" id="IPR051534">
    <property type="entry name" value="CBASS_pafABC_assoc_protein"/>
</dbReference>
<dbReference type="Pfam" id="PF25583">
    <property type="entry name" value="WCX"/>
    <property type="match status" value="1"/>
</dbReference>
<gene>
    <name evidence="4" type="ORF">NQZ67_10205</name>
</gene>
<evidence type="ECO:0000259" key="3">
    <source>
        <dbReference type="PROSITE" id="PS51000"/>
    </source>
</evidence>
<keyword evidence="2" id="KW-0804">Transcription</keyword>
<dbReference type="InterPro" id="IPR013196">
    <property type="entry name" value="HTH_11"/>
</dbReference>
<dbReference type="InterPro" id="IPR028349">
    <property type="entry name" value="PafC-like"/>
</dbReference>
<dbReference type="RefSeq" id="WP_257445147.1">
    <property type="nucleotide sequence ID" value="NZ_JANIPJ010000006.1"/>
</dbReference>
<dbReference type="InterPro" id="IPR036388">
    <property type="entry name" value="WH-like_DNA-bd_sf"/>
</dbReference>
<evidence type="ECO:0000313" key="5">
    <source>
        <dbReference type="Proteomes" id="UP001141950"/>
    </source>
</evidence>
<dbReference type="Pfam" id="PF08279">
    <property type="entry name" value="HTH_11"/>
    <property type="match status" value="1"/>
</dbReference>
<accession>A0A9X2MLK7</accession>
<dbReference type="InterPro" id="IPR036390">
    <property type="entry name" value="WH_DNA-bd_sf"/>
</dbReference>
<dbReference type="Pfam" id="PF13280">
    <property type="entry name" value="WYL"/>
    <property type="match status" value="1"/>
</dbReference>
<sequence length="311" mass="35896">MKLQRLLGITMLLLSRKRVGAQELADRFEVSLRTIYRDIEAVNAAGIPIASYAGADGGYEIMDEFRIERQIVTFDDLTSIVTALKGMKSTLQDGQTDQLLTKINALMAKNEQHRIEEAGEQLLIGLSPWCRVEADKDKLAELRLAAKNRNVVWLTYSNSEGGTGERVVEPIGLAWKGSAWYLYAYCRLRQDCRTFKLSRIRELRRDMEVFPRRKERLEDLDDRWKWRHPETYITMVLRFHPRVRVRVEECFGSEQMTEAEDGALLVRAELPADNWLYGMLLSYGPDLCVLEPKSLADEISGQARRVFELYQ</sequence>